<evidence type="ECO:0000313" key="3">
    <source>
        <dbReference type="Proteomes" id="UP000267342"/>
    </source>
</evidence>
<dbReference type="RefSeq" id="WP_051523781.1">
    <property type="nucleotide sequence ID" value="NZ_AP018933.1"/>
</dbReference>
<accession>A0A348HCT9</accession>
<reference evidence="2 3" key="1">
    <citation type="submission" date="2018-09" db="EMBL/GenBank/DDBJ databases">
        <title>Zymobacter palmae IAM14233 (=T109) whole genome analysis.</title>
        <authorList>
            <person name="Yanase H."/>
        </authorList>
    </citation>
    <scope>NUCLEOTIDE SEQUENCE [LARGE SCALE GENOMIC DNA]</scope>
    <source>
        <strain evidence="2 3">IAM14233</strain>
    </source>
</reference>
<dbReference type="GO" id="GO:0016853">
    <property type="term" value="F:isomerase activity"/>
    <property type="evidence" value="ECO:0007669"/>
    <property type="project" value="UniProtKB-KW"/>
</dbReference>
<dbReference type="Gene3D" id="3.20.20.150">
    <property type="entry name" value="Divalent-metal-dependent TIM barrel enzymes"/>
    <property type="match status" value="1"/>
</dbReference>
<evidence type="ECO:0000259" key="1">
    <source>
        <dbReference type="Pfam" id="PF01261"/>
    </source>
</evidence>
<dbReference type="KEGG" id="zpl:ZBT109_0663"/>
<keyword evidence="3" id="KW-1185">Reference proteome</keyword>
<dbReference type="STRING" id="1123510.GCA_000620025_01978"/>
<dbReference type="AlphaFoldDB" id="A0A348HCT9"/>
<dbReference type="Pfam" id="PF01261">
    <property type="entry name" value="AP_endonuc_2"/>
    <property type="match status" value="1"/>
</dbReference>
<dbReference type="InterPro" id="IPR013022">
    <property type="entry name" value="Xyl_isomerase-like_TIM-brl"/>
</dbReference>
<dbReference type="InterPro" id="IPR036237">
    <property type="entry name" value="Xyl_isomerase-like_sf"/>
</dbReference>
<dbReference type="Proteomes" id="UP000267342">
    <property type="component" value="Chromosome"/>
</dbReference>
<proteinExistence type="predicted"/>
<dbReference type="PANTHER" id="PTHR12110:SF21">
    <property type="entry name" value="XYLOSE ISOMERASE-LIKE TIM BARREL DOMAIN-CONTAINING PROTEIN"/>
    <property type="match status" value="1"/>
</dbReference>
<dbReference type="EMBL" id="AP018933">
    <property type="protein sequence ID" value="BBG29441.1"/>
    <property type="molecule type" value="Genomic_DNA"/>
</dbReference>
<dbReference type="OrthoDB" id="2237247at2"/>
<feature type="domain" description="Xylose isomerase-like TIM barrel" evidence="1">
    <location>
        <begin position="28"/>
        <end position="200"/>
    </location>
</feature>
<protein>
    <submittedName>
        <fullName evidence="2">Sugar phosphate isomerases/epimerases</fullName>
    </submittedName>
</protein>
<dbReference type="InterPro" id="IPR050312">
    <property type="entry name" value="IolE/XylAMocC-like"/>
</dbReference>
<sequence>MSAPVFICANAFGPVFVKHHGHATAANLASRAGAAGLEVRQELMTPADYPLSSLKNVLDNLQLGCTFSAKVHVWNYEHCDKEGLLKALEIAEELGARLLKVSIGALPADPSLSREELETVAARLKQSSVRLVIENDQTPEGGDIEVMERALALLAEAGIEAGLTFDTGNWYWVGENPIDAARQLGARVEYIHCKSIDIVHDQPRVCQPRAPHLAAWSTLWTAFKPNTLRSIEFPLAQEDSIDLNHNALVASAHEFIARLRHY</sequence>
<dbReference type="PANTHER" id="PTHR12110">
    <property type="entry name" value="HYDROXYPYRUVATE ISOMERASE"/>
    <property type="match status" value="1"/>
</dbReference>
<keyword evidence="2" id="KW-0413">Isomerase</keyword>
<name>A0A348HCT9_9GAMM</name>
<gene>
    <name evidence="2" type="ORF">ZBT109_0663</name>
</gene>
<evidence type="ECO:0000313" key="2">
    <source>
        <dbReference type="EMBL" id="BBG29441.1"/>
    </source>
</evidence>
<dbReference type="SUPFAM" id="SSF51658">
    <property type="entry name" value="Xylose isomerase-like"/>
    <property type="match status" value="1"/>
</dbReference>
<organism evidence="2 3">
    <name type="scientific">Zymobacter palmae</name>
    <dbReference type="NCBI Taxonomy" id="33074"/>
    <lineage>
        <taxon>Bacteria</taxon>
        <taxon>Pseudomonadati</taxon>
        <taxon>Pseudomonadota</taxon>
        <taxon>Gammaproteobacteria</taxon>
        <taxon>Oceanospirillales</taxon>
        <taxon>Halomonadaceae</taxon>
        <taxon>Zymobacter group</taxon>
        <taxon>Zymobacter</taxon>
    </lineage>
</organism>